<evidence type="ECO:0000313" key="11">
    <source>
        <dbReference type="EMBL" id="KAF8403489.1"/>
    </source>
</evidence>
<dbReference type="SUPFAM" id="SSF47699">
    <property type="entry name" value="Bifunctional inhibitor/lipid-transfer protein/seed storage 2S albumin"/>
    <property type="match status" value="1"/>
</dbReference>
<dbReference type="Pfam" id="PF14368">
    <property type="entry name" value="LTP_2"/>
    <property type="match status" value="1"/>
</dbReference>
<dbReference type="PANTHER" id="PTHR33044">
    <property type="entry name" value="BIFUNCTIONAL INHIBITOR/LIPID-TRANSFER PROTEIN/SEED STORAGE 2S ALBUMIN SUPERFAMILY PROTEIN-RELATED"/>
    <property type="match status" value="1"/>
</dbReference>
<reference evidence="11 12" key="1">
    <citation type="submission" date="2020-04" db="EMBL/GenBank/DDBJ databases">
        <title>Plant Genome Project.</title>
        <authorList>
            <person name="Zhang R.-G."/>
        </authorList>
    </citation>
    <scope>NUCLEOTIDE SEQUENCE [LARGE SCALE GENOMIC DNA]</scope>
    <source>
        <strain evidence="11">YNK0</strain>
        <tissue evidence="11">Leaf</tissue>
    </source>
</reference>
<dbReference type="InterPro" id="IPR043325">
    <property type="entry name" value="LTSS"/>
</dbReference>
<keyword evidence="6" id="KW-0325">Glycoprotein</keyword>
<dbReference type="InterPro" id="IPR016140">
    <property type="entry name" value="Bifunc_inhib/LTP/seed_store"/>
</dbReference>
<keyword evidence="3" id="KW-0336">GPI-anchor</keyword>
<dbReference type="Proteomes" id="UP000655225">
    <property type="component" value="Unassembled WGS sequence"/>
</dbReference>
<keyword evidence="7" id="KW-0449">Lipoprotein</keyword>
<keyword evidence="5" id="KW-1015">Disulfide bond</keyword>
<evidence type="ECO:0000313" key="12">
    <source>
        <dbReference type="Proteomes" id="UP000655225"/>
    </source>
</evidence>
<dbReference type="Gene3D" id="1.10.110.10">
    <property type="entry name" value="Plant lipid-transfer and hydrophobic proteins"/>
    <property type="match status" value="1"/>
</dbReference>
<evidence type="ECO:0000256" key="4">
    <source>
        <dbReference type="ARBA" id="ARBA00022729"/>
    </source>
</evidence>
<dbReference type="FunFam" id="1.10.110.10:FF:000001">
    <property type="entry name" value="Bifunctional inhibitor/lipid-transfer protein/seed storage 2S albumin superfamily protein"/>
    <property type="match status" value="1"/>
</dbReference>
<evidence type="ECO:0000256" key="1">
    <source>
        <dbReference type="ARBA" id="ARBA00004609"/>
    </source>
</evidence>
<feature type="region of interest" description="Disordered" evidence="8">
    <location>
        <begin position="128"/>
        <end position="153"/>
    </location>
</feature>
<gene>
    <name evidence="11" type="ORF">HHK36_011593</name>
</gene>
<comment type="caution">
    <text evidence="11">The sequence shown here is derived from an EMBL/GenBank/DDBJ whole genome shotgun (WGS) entry which is preliminary data.</text>
</comment>
<evidence type="ECO:0000256" key="7">
    <source>
        <dbReference type="ARBA" id="ARBA00023288"/>
    </source>
</evidence>
<dbReference type="AlphaFoldDB" id="A0A835DKJ7"/>
<proteinExistence type="inferred from homology"/>
<comment type="similarity">
    <text evidence="2">Belongs to the plant LTP family.</text>
</comment>
<comment type="subcellular location">
    <subcellularLocation>
        <location evidence="1">Cell membrane</location>
        <topology evidence="1">Lipid-anchor</topology>
        <topology evidence="1">GPI-anchor</topology>
    </subcellularLocation>
</comment>
<sequence>MGTTRITVAGILIVATVFLTTFSGVSAQSPAPAPSTDCFSNLLNMSDCLTYVEAGSNLTTPEKKCCPELAGLVESNPICLCELLGNTSSLGIQISLTKALNLPNVCRISTPPLGLCAAIGIPIGAPTASESPKSPGGSPTSGPGSVPSSGSSDGASSITNSALIFLVGISTAALATFF</sequence>
<evidence type="ECO:0000256" key="8">
    <source>
        <dbReference type="SAM" id="MobiDB-lite"/>
    </source>
</evidence>
<dbReference type="EMBL" id="JABCRI010000007">
    <property type="protein sequence ID" value="KAF8403489.1"/>
    <property type="molecule type" value="Genomic_DNA"/>
</dbReference>
<evidence type="ECO:0000259" key="10">
    <source>
        <dbReference type="SMART" id="SM00499"/>
    </source>
</evidence>
<dbReference type="OMA" id="MTIMFFT"/>
<feature type="signal peptide" evidence="9">
    <location>
        <begin position="1"/>
        <end position="27"/>
    </location>
</feature>
<keyword evidence="3" id="KW-0472">Membrane</keyword>
<dbReference type="CDD" id="cd00010">
    <property type="entry name" value="AAI_LTSS"/>
    <property type="match status" value="1"/>
</dbReference>
<evidence type="ECO:0000256" key="9">
    <source>
        <dbReference type="SAM" id="SignalP"/>
    </source>
</evidence>
<keyword evidence="12" id="KW-1185">Reference proteome</keyword>
<dbReference type="OrthoDB" id="785314at2759"/>
<evidence type="ECO:0000256" key="3">
    <source>
        <dbReference type="ARBA" id="ARBA00022622"/>
    </source>
</evidence>
<accession>A0A835DKJ7</accession>
<evidence type="ECO:0000256" key="2">
    <source>
        <dbReference type="ARBA" id="ARBA00009748"/>
    </source>
</evidence>
<keyword evidence="4 9" id="KW-0732">Signal</keyword>
<evidence type="ECO:0000256" key="5">
    <source>
        <dbReference type="ARBA" id="ARBA00023157"/>
    </source>
</evidence>
<evidence type="ECO:0000256" key="6">
    <source>
        <dbReference type="ARBA" id="ARBA00023180"/>
    </source>
</evidence>
<feature type="chain" id="PRO_5032358888" description="Bifunctional inhibitor/plant lipid transfer protein/seed storage helical domain-containing protein" evidence="9">
    <location>
        <begin position="28"/>
        <end position="178"/>
    </location>
</feature>
<dbReference type="GO" id="GO:0098552">
    <property type="term" value="C:side of membrane"/>
    <property type="evidence" value="ECO:0007669"/>
    <property type="project" value="UniProtKB-KW"/>
</dbReference>
<organism evidence="11 12">
    <name type="scientific">Tetracentron sinense</name>
    <name type="common">Spur-leaf</name>
    <dbReference type="NCBI Taxonomy" id="13715"/>
    <lineage>
        <taxon>Eukaryota</taxon>
        <taxon>Viridiplantae</taxon>
        <taxon>Streptophyta</taxon>
        <taxon>Embryophyta</taxon>
        <taxon>Tracheophyta</taxon>
        <taxon>Spermatophyta</taxon>
        <taxon>Magnoliopsida</taxon>
        <taxon>Trochodendrales</taxon>
        <taxon>Trochodendraceae</taxon>
        <taxon>Tetracentron</taxon>
    </lineage>
</organism>
<feature type="domain" description="Bifunctional inhibitor/plant lipid transfer protein/seed storage helical" evidence="10">
    <location>
        <begin position="38"/>
        <end position="116"/>
    </location>
</feature>
<dbReference type="InterPro" id="IPR036312">
    <property type="entry name" value="Bifun_inhib/LTP/seed_sf"/>
</dbReference>
<dbReference type="GO" id="GO:0005886">
    <property type="term" value="C:plasma membrane"/>
    <property type="evidence" value="ECO:0007669"/>
    <property type="project" value="UniProtKB-SubCell"/>
</dbReference>
<name>A0A835DKJ7_TETSI</name>
<protein>
    <recommendedName>
        <fullName evidence="10">Bifunctional inhibitor/plant lipid transfer protein/seed storage helical domain-containing protein</fullName>
    </recommendedName>
</protein>
<dbReference type="SMART" id="SM00499">
    <property type="entry name" value="AAI"/>
    <property type="match status" value="1"/>
</dbReference>